<feature type="transmembrane region" description="Helical" evidence="1">
    <location>
        <begin position="6"/>
        <end position="25"/>
    </location>
</feature>
<feature type="transmembrane region" description="Helical" evidence="1">
    <location>
        <begin position="59"/>
        <end position="75"/>
    </location>
</feature>
<dbReference type="SUPFAM" id="SSF55874">
    <property type="entry name" value="ATPase domain of HSP90 chaperone/DNA topoisomerase II/histidine kinase"/>
    <property type="match status" value="1"/>
</dbReference>
<evidence type="ECO:0000313" key="3">
    <source>
        <dbReference type="EMBL" id="PPK83332.1"/>
    </source>
</evidence>
<dbReference type="PANTHER" id="PTHR40448:SF1">
    <property type="entry name" value="TWO-COMPONENT SENSOR HISTIDINE KINASE"/>
    <property type="match status" value="1"/>
</dbReference>
<sequence length="441" mass="51183">MLEKAYIVMGCTELLLIMILIGKYIYFEQLLHHVRSWSIYLILFLFCEVLVCFMNNESLALIALPFVFFSGLIFFTRKSKKIRGIFITVPITGMIFSLLILPVSLIFLFSESMVFTIDHSSAWMWIYDVLFLTGFVLFFWKVKKHFDESVINRTLSNWERNLINMTGLFLFIFTMLIVCVDEFKIASFYSKCFVGSGIFIIVFLEASIIAMVIQGNGKIYFQQAAVLNEHYLKVQLEHFKAYQETQKETRRVYHDMKNHISCVYNLIQQGRYEETGNYLMDLNAQIQNIKKELYTGNDIVDAIMNEKLSIASNNNISISIDGKLGYLPVNPIDLCTIFSNAADNGIEALRDSRISDKVLEIRFKKQGEMQWIMFRNPVKYRGAAFLPVTSKGDYSNHGFGLLNIRMAVEKYKGHMEYRLEADGDLTYFVLEILLFVHNTTR</sequence>
<dbReference type="EMBL" id="PTJA01000001">
    <property type="protein sequence ID" value="PPK83332.1"/>
    <property type="molecule type" value="Genomic_DNA"/>
</dbReference>
<keyword evidence="1" id="KW-0472">Membrane</keyword>
<evidence type="ECO:0000259" key="2">
    <source>
        <dbReference type="Pfam" id="PF14501"/>
    </source>
</evidence>
<feature type="transmembrane region" description="Helical" evidence="1">
    <location>
        <begin position="122"/>
        <end position="140"/>
    </location>
</feature>
<feature type="transmembrane region" description="Helical" evidence="1">
    <location>
        <begin position="37"/>
        <end position="53"/>
    </location>
</feature>
<keyword evidence="4" id="KW-1185">Reference proteome</keyword>
<feature type="transmembrane region" description="Helical" evidence="1">
    <location>
        <begin position="193"/>
        <end position="213"/>
    </location>
</feature>
<keyword evidence="1" id="KW-1133">Transmembrane helix</keyword>
<organism evidence="3 4">
    <name type="scientific">Lacrimispora xylanisolvens</name>
    <dbReference type="NCBI Taxonomy" id="384636"/>
    <lineage>
        <taxon>Bacteria</taxon>
        <taxon>Bacillati</taxon>
        <taxon>Bacillota</taxon>
        <taxon>Clostridia</taxon>
        <taxon>Lachnospirales</taxon>
        <taxon>Lachnospiraceae</taxon>
        <taxon>Lacrimispora</taxon>
    </lineage>
</organism>
<dbReference type="InterPro" id="IPR032834">
    <property type="entry name" value="NatK-like_C"/>
</dbReference>
<dbReference type="GO" id="GO:0042802">
    <property type="term" value="F:identical protein binding"/>
    <property type="evidence" value="ECO:0007669"/>
    <property type="project" value="TreeGrafter"/>
</dbReference>
<feature type="transmembrane region" description="Helical" evidence="1">
    <location>
        <begin position="87"/>
        <end position="110"/>
    </location>
</feature>
<dbReference type="Proteomes" id="UP000237749">
    <property type="component" value="Unassembled WGS sequence"/>
</dbReference>
<name>A0A2S6HYW0_9FIRM</name>
<dbReference type="PANTHER" id="PTHR40448">
    <property type="entry name" value="TWO-COMPONENT SENSOR HISTIDINE KINASE"/>
    <property type="match status" value="1"/>
</dbReference>
<feature type="transmembrane region" description="Helical" evidence="1">
    <location>
        <begin position="161"/>
        <end position="178"/>
    </location>
</feature>
<evidence type="ECO:0000256" key="1">
    <source>
        <dbReference type="SAM" id="Phobius"/>
    </source>
</evidence>
<proteinExistence type="predicted"/>
<dbReference type="OrthoDB" id="358728at2"/>
<protein>
    <submittedName>
        <fullName evidence="3">GHKL domain-containing protein</fullName>
    </submittedName>
</protein>
<accession>A0A2S6HYW0</accession>
<comment type="caution">
    <text evidence="3">The sequence shown here is derived from an EMBL/GenBank/DDBJ whole genome shotgun (WGS) entry which is preliminary data.</text>
</comment>
<feature type="domain" description="Sensor histidine kinase NatK-like C-terminal" evidence="2">
    <location>
        <begin position="330"/>
        <end position="421"/>
    </location>
</feature>
<evidence type="ECO:0000313" key="4">
    <source>
        <dbReference type="Proteomes" id="UP000237749"/>
    </source>
</evidence>
<reference evidence="3 4" key="1">
    <citation type="submission" date="2018-02" db="EMBL/GenBank/DDBJ databases">
        <title>Genomic Encyclopedia of Archaeal and Bacterial Type Strains, Phase II (KMG-II): from individual species to whole genera.</title>
        <authorList>
            <person name="Goeker M."/>
        </authorList>
    </citation>
    <scope>NUCLEOTIDE SEQUENCE [LARGE SCALE GENOMIC DNA]</scope>
    <source>
        <strain evidence="3 4">DSM 3808</strain>
    </source>
</reference>
<dbReference type="RefSeq" id="WP_104434016.1">
    <property type="nucleotide sequence ID" value="NZ_PTJA01000001.1"/>
</dbReference>
<keyword evidence="1" id="KW-0812">Transmembrane</keyword>
<gene>
    <name evidence="3" type="ORF">BXY41_101395</name>
</gene>
<dbReference type="Pfam" id="PF14501">
    <property type="entry name" value="HATPase_c_5"/>
    <property type="match status" value="1"/>
</dbReference>
<dbReference type="InterPro" id="IPR036890">
    <property type="entry name" value="HATPase_C_sf"/>
</dbReference>
<dbReference type="Gene3D" id="3.30.565.10">
    <property type="entry name" value="Histidine kinase-like ATPase, C-terminal domain"/>
    <property type="match status" value="1"/>
</dbReference>
<dbReference type="AlphaFoldDB" id="A0A2S6HYW0"/>